<comment type="subcellular location">
    <subcellularLocation>
        <location evidence="1">Peroxisome</location>
    </subcellularLocation>
</comment>
<keyword evidence="4" id="KW-0560">Oxidoreductase</keyword>
<dbReference type="AlphaFoldDB" id="A0A7W5TWZ7"/>
<dbReference type="GO" id="GO:0016491">
    <property type="term" value="F:oxidoreductase activity"/>
    <property type="evidence" value="ECO:0007669"/>
    <property type="project" value="UniProtKB-KW"/>
</dbReference>
<dbReference type="FunFam" id="3.40.50.720:FF:000301">
    <property type="entry name" value="Hydroxysteroid dehydrogenase like 2"/>
    <property type="match status" value="1"/>
</dbReference>
<evidence type="ECO:0000313" key="7">
    <source>
        <dbReference type="Proteomes" id="UP000547528"/>
    </source>
</evidence>
<dbReference type="InterPro" id="IPR036291">
    <property type="entry name" value="NAD(P)-bd_dom_sf"/>
</dbReference>
<dbReference type="PANTHER" id="PTHR42808:SF3">
    <property type="entry name" value="HYDROXYSTEROID DEHYDROGENASE-LIKE PROTEIN 2"/>
    <property type="match status" value="1"/>
</dbReference>
<evidence type="ECO:0000256" key="1">
    <source>
        <dbReference type="ARBA" id="ARBA00004275"/>
    </source>
</evidence>
<accession>A0A7W5TWZ7</accession>
<dbReference type="RefSeq" id="WP_183358618.1">
    <property type="nucleotide sequence ID" value="NZ_BAABKR010000016.1"/>
</dbReference>
<comment type="caution">
    <text evidence="6">The sequence shown here is derived from an EMBL/GenBank/DDBJ whole genome shotgun (WGS) entry which is preliminary data.</text>
</comment>
<keyword evidence="3" id="KW-0521">NADP</keyword>
<keyword evidence="7" id="KW-1185">Reference proteome</keyword>
<evidence type="ECO:0000256" key="2">
    <source>
        <dbReference type="ARBA" id="ARBA00006484"/>
    </source>
</evidence>
<sequence length="298" mass="30590">MTSTSEPTAAPTMQNRTVLISGGSRGIGHAIAVRLAEAGANIVLVAKTDTPHPTLEGTVHTAVADVEAAGGRGLAVVGDIRSDDDVARAVSAAAEHFGGIDVLINNASAIDLSPTESLDMKRFDLMQDINVRGTFAMSKAAIPHLRRSAAGADGSGQPGWAPKILTLSPPLTDAQGRLSSTWFGAHLGYTMSKYGMSMTTYGLAAELADTGVEVNSLWPVTLIATAAIANLPGGEQMLQGARTPQIMADAAYALISGEAQLGSGGFLTDEQVLTAAGTTDFSAYAVNPDAALVPDIFL</sequence>
<dbReference type="NCBIfam" id="NF006133">
    <property type="entry name" value="PRK08278.1"/>
    <property type="match status" value="1"/>
</dbReference>
<dbReference type="PRINTS" id="PR00081">
    <property type="entry name" value="GDHRDH"/>
</dbReference>
<dbReference type="EMBL" id="JACIBT010000010">
    <property type="protein sequence ID" value="MBB3668209.1"/>
    <property type="molecule type" value="Genomic_DNA"/>
</dbReference>
<evidence type="ECO:0000313" key="6">
    <source>
        <dbReference type="EMBL" id="MBB3668209.1"/>
    </source>
</evidence>
<dbReference type="InterPro" id="IPR002347">
    <property type="entry name" value="SDR_fam"/>
</dbReference>
<proteinExistence type="inferred from homology"/>
<protein>
    <submittedName>
        <fullName evidence="6">Citronellol/citronellal dehydrogenase</fullName>
    </submittedName>
</protein>
<dbReference type="Gene3D" id="3.40.50.720">
    <property type="entry name" value="NAD(P)-binding Rossmann-like Domain"/>
    <property type="match status" value="1"/>
</dbReference>
<organism evidence="6 7">
    <name type="scientific">Garicola koreensis</name>
    <dbReference type="NCBI Taxonomy" id="1262554"/>
    <lineage>
        <taxon>Bacteria</taxon>
        <taxon>Bacillati</taxon>
        <taxon>Actinomycetota</taxon>
        <taxon>Actinomycetes</taxon>
        <taxon>Micrococcales</taxon>
        <taxon>Micrococcaceae</taxon>
        <taxon>Garicola</taxon>
    </lineage>
</organism>
<gene>
    <name evidence="6" type="ORF">FHX47_001838</name>
</gene>
<name>A0A7W5TWZ7_9MICC</name>
<dbReference type="InterPro" id="IPR051935">
    <property type="entry name" value="HSDL2"/>
</dbReference>
<keyword evidence="5" id="KW-0576">Peroxisome</keyword>
<dbReference type="PANTHER" id="PTHR42808">
    <property type="entry name" value="HYDROXYSTEROID DEHYDROGENASE-LIKE PROTEIN 2"/>
    <property type="match status" value="1"/>
</dbReference>
<dbReference type="Proteomes" id="UP000547528">
    <property type="component" value="Unassembled WGS sequence"/>
</dbReference>
<comment type="similarity">
    <text evidence="2">Belongs to the short-chain dehydrogenases/reductases (SDR) family.</text>
</comment>
<evidence type="ECO:0000256" key="3">
    <source>
        <dbReference type="ARBA" id="ARBA00022857"/>
    </source>
</evidence>
<reference evidence="6 7" key="1">
    <citation type="submission" date="2020-08" db="EMBL/GenBank/DDBJ databases">
        <title>Sequencing the genomes of 1000 actinobacteria strains.</title>
        <authorList>
            <person name="Klenk H.-P."/>
        </authorList>
    </citation>
    <scope>NUCLEOTIDE SEQUENCE [LARGE SCALE GENOMIC DNA]</scope>
    <source>
        <strain evidence="6 7">DSM 28238</strain>
    </source>
</reference>
<evidence type="ECO:0000256" key="4">
    <source>
        <dbReference type="ARBA" id="ARBA00023002"/>
    </source>
</evidence>
<dbReference type="Pfam" id="PF00106">
    <property type="entry name" value="adh_short"/>
    <property type="match status" value="1"/>
</dbReference>
<evidence type="ECO:0000256" key="5">
    <source>
        <dbReference type="ARBA" id="ARBA00023140"/>
    </source>
</evidence>
<dbReference type="SUPFAM" id="SSF51735">
    <property type="entry name" value="NAD(P)-binding Rossmann-fold domains"/>
    <property type="match status" value="1"/>
</dbReference>